<feature type="transmembrane region" description="Helical" evidence="5">
    <location>
        <begin position="183"/>
        <end position="206"/>
    </location>
</feature>
<accession>A0A6J7EF11</accession>
<evidence type="ECO:0000256" key="1">
    <source>
        <dbReference type="ARBA" id="ARBA00004141"/>
    </source>
</evidence>
<gene>
    <name evidence="6" type="ORF">UFOPK3376_01503</name>
</gene>
<name>A0A6J7EF11_9ZZZZ</name>
<evidence type="ECO:0000313" key="6">
    <source>
        <dbReference type="EMBL" id="CAB4880751.1"/>
    </source>
</evidence>
<keyword evidence="4 5" id="KW-0472">Membrane</keyword>
<protein>
    <submittedName>
        <fullName evidence="6">Unannotated protein</fullName>
    </submittedName>
</protein>
<dbReference type="PANTHER" id="PTHR20855:SF3">
    <property type="entry name" value="LD03007P"/>
    <property type="match status" value="1"/>
</dbReference>
<feature type="transmembrane region" description="Helical" evidence="5">
    <location>
        <begin position="66"/>
        <end position="86"/>
    </location>
</feature>
<dbReference type="Pfam" id="PF03006">
    <property type="entry name" value="HlyIII"/>
    <property type="match status" value="1"/>
</dbReference>
<comment type="subcellular location">
    <subcellularLocation>
        <location evidence="1">Membrane</location>
        <topology evidence="1">Multi-pass membrane protein</topology>
    </subcellularLocation>
</comment>
<feature type="transmembrane region" description="Helical" evidence="5">
    <location>
        <begin position="41"/>
        <end position="60"/>
    </location>
</feature>
<keyword evidence="3 5" id="KW-1133">Transmembrane helix</keyword>
<evidence type="ECO:0000256" key="4">
    <source>
        <dbReference type="ARBA" id="ARBA00023136"/>
    </source>
</evidence>
<dbReference type="EMBL" id="CAFBLP010000034">
    <property type="protein sequence ID" value="CAB4880751.1"/>
    <property type="molecule type" value="Genomic_DNA"/>
</dbReference>
<evidence type="ECO:0000256" key="5">
    <source>
        <dbReference type="SAM" id="Phobius"/>
    </source>
</evidence>
<evidence type="ECO:0000256" key="3">
    <source>
        <dbReference type="ARBA" id="ARBA00022989"/>
    </source>
</evidence>
<evidence type="ECO:0000256" key="2">
    <source>
        <dbReference type="ARBA" id="ARBA00022692"/>
    </source>
</evidence>
<proteinExistence type="predicted"/>
<dbReference type="PANTHER" id="PTHR20855">
    <property type="entry name" value="ADIPOR/PROGESTIN RECEPTOR-RELATED"/>
    <property type="match status" value="1"/>
</dbReference>
<dbReference type="InterPro" id="IPR004254">
    <property type="entry name" value="AdipoR/HlyIII-related"/>
</dbReference>
<reference evidence="6" key="1">
    <citation type="submission" date="2020-05" db="EMBL/GenBank/DDBJ databases">
        <authorList>
            <person name="Chiriac C."/>
            <person name="Salcher M."/>
            <person name="Ghai R."/>
            <person name="Kavagutti S V."/>
        </authorList>
    </citation>
    <scope>NUCLEOTIDE SEQUENCE</scope>
</reference>
<feature type="transmembrane region" description="Helical" evidence="5">
    <location>
        <begin position="107"/>
        <end position="138"/>
    </location>
</feature>
<feature type="transmembrane region" description="Helical" evidence="5">
    <location>
        <begin position="158"/>
        <end position="176"/>
    </location>
</feature>
<organism evidence="6">
    <name type="scientific">freshwater metagenome</name>
    <dbReference type="NCBI Taxonomy" id="449393"/>
    <lineage>
        <taxon>unclassified sequences</taxon>
        <taxon>metagenomes</taxon>
        <taxon>ecological metagenomes</taxon>
    </lineage>
</organism>
<dbReference type="GO" id="GO:0016020">
    <property type="term" value="C:membrane"/>
    <property type="evidence" value="ECO:0007669"/>
    <property type="project" value="UniProtKB-SubCell"/>
</dbReference>
<sequence length="239" mass="25240">MSTPHSSLIATRPSLSTRFGSDAGRDVSLGSPTRPSWRGRVHLIALYLAVPALTLLIVFADTTRARVGIALYAAGLSSMLTVSVTYHRWVNSLRARSGWRRADHAMIFAAIAGSSTPIALIVMPGAAGTALLAVIWSASLAGAGFKIARWGRGDGVGSIFYAGVSVLAGLLLPALWRHGGVRPALLFMVAGGLYIAGAISFGKHWPRLRPSVFGYHEVWHVFTVVAAGAHFAAVWAIAT</sequence>
<feature type="transmembrane region" description="Helical" evidence="5">
    <location>
        <begin position="218"/>
        <end position="238"/>
    </location>
</feature>
<keyword evidence="2 5" id="KW-0812">Transmembrane</keyword>
<dbReference type="AlphaFoldDB" id="A0A6J7EF11"/>